<evidence type="ECO:0008006" key="3">
    <source>
        <dbReference type="Google" id="ProtNLM"/>
    </source>
</evidence>
<dbReference type="OrthoDB" id="702at2"/>
<proteinExistence type="predicted"/>
<organism evidence="1 2">
    <name type="scientific">Ruminiclostridium sufflavum DSM 19573</name>
    <dbReference type="NCBI Taxonomy" id="1121337"/>
    <lineage>
        <taxon>Bacteria</taxon>
        <taxon>Bacillati</taxon>
        <taxon>Bacillota</taxon>
        <taxon>Clostridia</taxon>
        <taxon>Eubacteriales</taxon>
        <taxon>Oscillospiraceae</taxon>
        <taxon>Ruminiclostridium</taxon>
    </lineage>
</organism>
<keyword evidence="2" id="KW-1185">Reference proteome</keyword>
<evidence type="ECO:0000313" key="1">
    <source>
        <dbReference type="EMBL" id="PYG86578.1"/>
    </source>
</evidence>
<dbReference type="AlphaFoldDB" id="A0A318XJE8"/>
<gene>
    <name evidence="1" type="ORF">LY28_02919</name>
</gene>
<dbReference type="Proteomes" id="UP000248132">
    <property type="component" value="Unassembled WGS sequence"/>
</dbReference>
<name>A0A318XJE8_9FIRM</name>
<dbReference type="Gene3D" id="3.40.50.620">
    <property type="entry name" value="HUPs"/>
    <property type="match status" value="1"/>
</dbReference>
<reference evidence="1 2" key="1">
    <citation type="submission" date="2018-06" db="EMBL/GenBank/DDBJ databases">
        <title>Genomic Encyclopedia of Type Strains, Phase I: the one thousand microbial genomes (KMG-I) project.</title>
        <authorList>
            <person name="Kyrpides N."/>
        </authorList>
    </citation>
    <scope>NUCLEOTIDE SEQUENCE [LARGE SCALE GENOMIC DNA]</scope>
    <source>
        <strain evidence="1 2">DSM 19573</strain>
    </source>
</reference>
<accession>A0A318XJE8</accession>
<comment type="caution">
    <text evidence="1">The sequence shown here is derived from an EMBL/GenBank/DDBJ whole genome shotgun (WGS) entry which is preliminary data.</text>
</comment>
<dbReference type="EMBL" id="QKMR01000019">
    <property type="protein sequence ID" value="PYG86578.1"/>
    <property type="molecule type" value="Genomic_DNA"/>
</dbReference>
<dbReference type="InterPro" id="IPR014729">
    <property type="entry name" value="Rossmann-like_a/b/a_fold"/>
</dbReference>
<evidence type="ECO:0000313" key="2">
    <source>
        <dbReference type="Proteomes" id="UP000248132"/>
    </source>
</evidence>
<protein>
    <recommendedName>
        <fullName evidence="3">N-acetyl sugar amidotransferase</fullName>
    </recommendedName>
</protein>
<dbReference type="RefSeq" id="WP_110462907.1">
    <property type="nucleotide sequence ID" value="NZ_QKMR01000019.1"/>
</dbReference>
<sequence>MLKTCSHCLIQEDRTNFIIVGSDGICNLCKSKEKTKAMSFEERKKIFEEMIYKVKGKYNYDGLIMLSGGKDSTYLALRLKRDYNLNLLALTIDNGFEYEDTFITSKSVSTQLGIQLVTFKPSFKDVISYYKFLFTDKRLHQDDCSQICYLCGVYLKKVASDFAKAFNIPFVFTGYDPEQINVYGEAESIETDPKRIMYQRNLSNKLTIMMEDTQQYVKSIGREDLLPFFQMPDASFINYYQYFEYKPVEFMEVVKKELGWKPCKKFEHNYITSGCKLGIVLLYLAKLNGKQTYIEKGYSSLIRDGLIDRSFIEEKYADSDNLEDIETILNNLEFEPEVRENLLQTLIEKK</sequence>
<dbReference type="SUPFAM" id="SSF52402">
    <property type="entry name" value="Adenine nucleotide alpha hydrolases-like"/>
    <property type="match status" value="1"/>
</dbReference>